<protein>
    <recommendedName>
        <fullName evidence="3">Lipoprotein</fullName>
    </recommendedName>
</protein>
<accession>A0A133NDE0</accession>
<gene>
    <name evidence="1" type="ORF">HMPREF3222_00412</name>
</gene>
<dbReference type="PATRIC" id="fig|1502.174.peg.413"/>
<dbReference type="PROSITE" id="PS51257">
    <property type="entry name" value="PROKAR_LIPOPROTEIN"/>
    <property type="match status" value="1"/>
</dbReference>
<reference evidence="1 2" key="1">
    <citation type="submission" date="2016-01" db="EMBL/GenBank/DDBJ databases">
        <authorList>
            <person name="Oliw E.H."/>
        </authorList>
    </citation>
    <scope>NUCLEOTIDE SEQUENCE [LARGE SCALE GENOMIC DNA]</scope>
    <source>
        <strain evidence="1 2">MJR7757A</strain>
    </source>
</reference>
<dbReference type="AlphaFoldDB" id="A0A133NDE0"/>
<comment type="caution">
    <text evidence="1">The sequence shown here is derived from an EMBL/GenBank/DDBJ whole genome shotgun (WGS) entry which is preliminary data.</text>
</comment>
<organism evidence="1 2">
    <name type="scientific">Clostridium perfringens</name>
    <dbReference type="NCBI Taxonomy" id="1502"/>
    <lineage>
        <taxon>Bacteria</taxon>
        <taxon>Bacillati</taxon>
        <taxon>Bacillota</taxon>
        <taxon>Clostridia</taxon>
        <taxon>Eubacteriales</taxon>
        <taxon>Clostridiaceae</taxon>
        <taxon>Clostridium</taxon>
    </lineage>
</organism>
<proteinExistence type="predicted"/>
<sequence>MGRKLLVGILWVTLSLFVLGCSTSGEKNAINIPREKSREEEKRKDEEEYIEKISSTIVNMSVDGSIKNMRTISETGKLNDIMIQQLEKSNNFFRCLVEDFQGLKVPEAFVSYNDDILSHLNKAKTSLETMKNSHDKEIIKSNAKIFIESNKEVSNLVDKILVYYAGC</sequence>
<dbReference type="RefSeq" id="WP_060794584.1">
    <property type="nucleotide sequence ID" value="NZ_KQ956163.1"/>
</dbReference>
<dbReference type="Proteomes" id="UP000070646">
    <property type="component" value="Unassembled WGS sequence"/>
</dbReference>
<evidence type="ECO:0000313" key="1">
    <source>
        <dbReference type="EMBL" id="KXA14284.1"/>
    </source>
</evidence>
<evidence type="ECO:0000313" key="2">
    <source>
        <dbReference type="Proteomes" id="UP000070646"/>
    </source>
</evidence>
<name>A0A133NDE0_CLOPF</name>
<dbReference type="EMBL" id="LRPU01000015">
    <property type="protein sequence ID" value="KXA14284.1"/>
    <property type="molecule type" value="Genomic_DNA"/>
</dbReference>
<evidence type="ECO:0008006" key="3">
    <source>
        <dbReference type="Google" id="ProtNLM"/>
    </source>
</evidence>